<sequence length="109" mass="12969">MGDRADRLSSRRKDRQREEKPEQPAEQEQQEDPQSAKDLYQGTYMYLPEDLRQEFDLVASEMDTQRQRRNGKQVEKIRHFEPLVVSLGLEAIENMDDDELEERLAEFDP</sequence>
<dbReference type="RefSeq" id="WP_007736402.1">
    <property type="nucleotide sequence ID" value="NZ_AOMF01000015.1"/>
</dbReference>
<feature type="region of interest" description="Disordered" evidence="1">
    <location>
        <begin position="1"/>
        <end position="37"/>
    </location>
</feature>
<keyword evidence="4" id="KW-1185">Reference proteome</keyword>
<evidence type="ECO:0000256" key="1">
    <source>
        <dbReference type="SAM" id="MobiDB-lite"/>
    </source>
</evidence>
<dbReference type="AlphaFoldDB" id="M0NG06"/>
<evidence type="ECO:0000313" key="4">
    <source>
        <dbReference type="Proteomes" id="UP000011680"/>
    </source>
</evidence>
<dbReference type="Pfam" id="PF26492">
    <property type="entry name" value="DUF8160"/>
    <property type="match status" value="1"/>
</dbReference>
<name>M0NG06_9EURY</name>
<organism evidence="3 4">
    <name type="scientific">Halococcus thailandensis JCM 13552</name>
    <dbReference type="NCBI Taxonomy" id="1227457"/>
    <lineage>
        <taxon>Archaea</taxon>
        <taxon>Methanobacteriati</taxon>
        <taxon>Methanobacteriota</taxon>
        <taxon>Stenosarchaea group</taxon>
        <taxon>Halobacteria</taxon>
        <taxon>Halobacteriales</taxon>
        <taxon>Halococcaceae</taxon>
        <taxon>Halococcus</taxon>
    </lineage>
</organism>
<dbReference type="PATRIC" id="fig|1227457.3.peg.41"/>
<protein>
    <recommendedName>
        <fullName evidence="2">DUF8160 domain-containing protein</fullName>
    </recommendedName>
</protein>
<proteinExistence type="predicted"/>
<evidence type="ECO:0000259" key="2">
    <source>
        <dbReference type="Pfam" id="PF26492"/>
    </source>
</evidence>
<evidence type="ECO:0000313" key="3">
    <source>
        <dbReference type="EMBL" id="EMA56791.1"/>
    </source>
</evidence>
<dbReference type="eggNOG" id="arCOG06154">
    <property type="taxonomic scope" value="Archaea"/>
</dbReference>
<feature type="domain" description="DUF8160" evidence="2">
    <location>
        <begin position="13"/>
        <end position="107"/>
    </location>
</feature>
<reference evidence="3 4" key="1">
    <citation type="journal article" date="2014" name="PLoS Genet.">
        <title>Phylogenetically driven sequencing of extremely halophilic archaea reveals strategies for static and dynamic osmo-response.</title>
        <authorList>
            <person name="Becker E.A."/>
            <person name="Seitzer P.M."/>
            <person name="Tritt A."/>
            <person name="Larsen D."/>
            <person name="Krusor M."/>
            <person name="Yao A.I."/>
            <person name="Wu D."/>
            <person name="Madern D."/>
            <person name="Eisen J.A."/>
            <person name="Darling A.E."/>
            <person name="Facciotti M.T."/>
        </authorList>
    </citation>
    <scope>NUCLEOTIDE SEQUENCE [LARGE SCALE GENOMIC DNA]</scope>
    <source>
        <strain evidence="3 4">JCM 13552</strain>
    </source>
</reference>
<dbReference type="Proteomes" id="UP000011680">
    <property type="component" value="Unassembled WGS sequence"/>
</dbReference>
<comment type="caution">
    <text evidence="3">The sequence shown here is derived from an EMBL/GenBank/DDBJ whole genome shotgun (WGS) entry which is preliminary data.</text>
</comment>
<gene>
    <name evidence="3" type="ORF">C451_00255</name>
</gene>
<feature type="compositionally biased region" description="Basic and acidic residues" evidence="1">
    <location>
        <begin position="1"/>
        <end position="23"/>
    </location>
</feature>
<dbReference type="STRING" id="1227457.C451_00255"/>
<dbReference type="EMBL" id="AOMF01000015">
    <property type="protein sequence ID" value="EMA56791.1"/>
    <property type="molecule type" value="Genomic_DNA"/>
</dbReference>
<dbReference type="InterPro" id="IPR058474">
    <property type="entry name" value="DUF8160"/>
</dbReference>
<dbReference type="OrthoDB" id="240542at2157"/>
<accession>M0NG06</accession>